<dbReference type="NCBIfam" id="TIGR03804">
    <property type="entry name" value="para_beta_helix"/>
    <property type="match status" value="1"/>
</dbReference>
<dbReference type="AlphaFoldDB" id="A0A382ITV2"/>
<evidence type="ECO:0000256" key="1">
    <source>
        <dbReference type="ARBA" id="ARBA00008721"/>
    </source>
</evidence>
<accession>A0A382ITV2</accession>
<dbReference type="InterPro" id="IPR008754">
    <property type="entry name" value="Peptidase_M43"/>
</dbReference>
<evidence type="ECO:0000259" key="10">
    <source>
        <dbReference type="Pfam" id="PF13229"/>
    </source>
</evidence>
<feature type="non-terminal residue" evidence="11">
    <location>
        <position position="1"/>
    </location>
</feature>
<dbReference type="SUPFAM" id="SSF55486">
    <property type="entry name" value="Metalloproteases ('zincins'), catalytic domain"/>
    <property type="match status" value="1"/>
</dbReference>
<feature type="domain" description="Peptidase M43 pregnancy-associated plasma-A" evidence="9">
    <location>
        <begin position="15"/>
        <end position="138"/>
    </location>
</feature>
<dbReference type="InterPro" id="IPR012334">
    <property type="entry name" value="Pectin_lyas_fold"/>
</dbReference>
<dbReference type="Pfam" id="PF05572">
    <property type="entry name" value="Peptidase_M43"/>
    <property type="match status" value="1"/>
</dbReference>
<dbReference type="SUPFAM" id="SSF51126">
    <property type="entry name" value="Pectin lyase-like"/>
    <property type="match status" value="1"/>
</dbReference>
<evidence type="ECO:0008006" key="12">
    <source>
        <dbReference type="Google" id="ProtNLM"/>
    </source>
</evidence>
<feature type="non-terminal residue" evidence="11">
    <location>
        <position position="355"/>
    </location>
</feature>
<dbReference type="Gene3D" id="2.160.20.10">
    <property type="entry name" value="Single-stranded right-handed beta-helix, Pectin lyase-like"/>
    <property type="match status" value="1"/>
</dbReference>
<organism evidence="11">
    <name type="scientific">marine metagenome</name>
    <dbReference type="NCBI Taxonomy" id="408172"/>
    <lineage>
        <taxon>unclassified sequences</taxon>
        <taxon>metagenomes</taxon>
        <taxon>ecological metagenomes</taxon>
    </lineage>
</organism>
<dbReference type="InterPro" id="IPR024079">
    <property type="entry name" value="MetalloPept_cat_dom_sf"/>
</dbReference>
<feature type="domain" description="Right handed beta helix" evidence="10">
    <location>
        <begin position="202"/>
        <end position="353"/>
    </location>
</feature>
<dbReference type="InterPro" id="IPR039448">
    <property type="entry name" value="Beta_helix"/>
</dbReference>
<reference evidence="11" key="1">
    <citation type="submission" date="2018-05" db="EMBL/GenBank/DDBJ databases">
        <authorList>
            <person name="Lanie J.A."/>
            <person name="Ng W.-L."/>
            <person name="Kazmierczak K.M."/>
            <person name="Andrzejewski T.M."/>
            <person name="Davidsen T.M."/>
            <person name="Wayne K.J."/>
            <person name="Tettelin H."/>
            <person name="Glass J.I."/>
            <person name="Rusch D."/>
            <person name="Podicherti R."/>
            <person name="Tsui H.-C.T."/>
            <person name="Winkler M.E."/>
        </authorList>
    </citation>
    <scope>NUCLEOTIDE SEQUENCE</scope>
</reference>
<keyword evidence="5" id="KW-0378">Hydrolase</keyword>
<dbReference type="PANTHER" id="PTHR47466:SF1">
    <property type="entry name" value="METALLOPROTEASE MEP1 (AFU_ORTHOLOGUE AFUA_1G07730)-RELATED"/>
    <property type="match status" value="1"/>
</dbReference>
<dbReference type="PANTHER" id="PTHR47466">
    <property type="match status" value="1"/>
</dbReference>
<proteinExistence type="inferred from homology"/>
<evidence type="ECO:0000256" key="8">
    <source>
        <dbReference type="ARBA" id="ARBA00023157"/>
    </source>
</evidence>
<dbReference type="InterPro" id="IPR011050">
    <property type="entry name" value="Pectin_lyase_fold/virulence"/>
</dbReference>
<gene>
    <name evidence="11" type="ORF">METZ01_LOCUS255910</name>
</gene>
<dbReference type="InterPro" id="IPR022441">
    <property type="entry name" value="Para_beta_helix_rpt-2"/>
</dbReference>
<keyword evidence="8" id="KW-1015">Disulfide bond</keyword>
<evidence type="ECO:0000256" key="7">
    <source>
        <dbReference type="ARBA" id="ARBA00023049"/>
    </source>
</evidence>
<dbReference type="EMBL" id="UINC01069575">
    <property type="protein sequence ID" value="SVC03056.1"/>
    <property type="molecule type" value="Genomic_DNA"/>
</dbReference>
<evidence type="ECO:0000256" key="4">
    <source>
        <dbReference type="ARBA" id="ARBA00022729"/>
    </source>
</evidence>
<keyword evidence="4" id="KW-0732">Signal</keyword>
<evidence type="ECO:0000256" key="2">
    <source>
        <dbReference type="ARBA" id="ARBA00022670"/>
    </source>
</evidence>
<name>A0A382ITV2_9ZZZZ</name>
<dbReference type="GO" id="GO:0046872">
    <property type="term" value="F:metal ion binding"/>
    <property type="evidence" value="ECO:0007669"/>
    <property type="project" value="UniProtKB-KW"/>
</dbReference>
<dbReference type="GO" id="GO:0006508">
    <property type="term" value="P:proteolysis"/>
    <property type="evidence" value="ECO:0007669"/>
    <property type="project" value="UniProtKB-KW"/>
</dbReference>
<keyword evidence="6" id="KW-0862">Zinc</keyword>
<evidence type="ECO:0000313" key="11">
    <source>
        <dbReference type="EMBL" id="SVC03056.1"/>
    </source>
</evidence>
<dbReference type="GO" id="GO:0008237">
    <property type="term" value="F:metallopeptidase activity"/>
    <property type="evidence" value="ECO:0007669"/>
    <property type="project" value="UniProtKB-KW"/>
</dbReference>
<evidence type="ECO:0000259" key="9">
    <source>
        <dbReference type="Pfam" id="PF05572"/>
    </source>
</evidence>
<dbReference type="Gene3D" id="3.40.390.10">
    <property type="entry name" value="Collagenase (Catalytic Domain)"/>
    <property type="match status" value="1"/>
</dbReference>
<protein>
    <recommendedName>
        <fullName evidence="12">Peptidase M43 pregnancy-associated plasma-A domain-containing protein</fullName>
    </recommendedName>
</protein>
<keyword evidence="3" id="KW-0479">Metal-binding</keyword>
<evidence type="ECO:0000256" key="6">
    <source>
        <dbReference type="ARBA" id="ARBA00022833"/>
    </source>
</evidence>
<keyword evidence="2" id="KW-0645">Protease</keyword>
<evidence type="ECO:0000256" key="5">
    <source>
        <dbReference type="ARBA" id="ARBA00022801"/>
    </source>
</evidence>
<dbReference type="Pfam" id="PF13229">
    <property type="entry name" value="Beta_helix"/>
    <property type="match status" value="1"/>
</dbReference>
<sequence>HAMNVDVPTSINFYWTGATLTSGLGVYPWSFPEDSSSHGLYCANYTFPGSDGNFSEGYTGVHEVGHYFGLYHTFQNGCTAPGDEVDDTPAQEEANYGCPSNPYSCNSYDDVGNFMDYMDDVCLNHFTQGQIDRMDWALETYRPTLLQNANYTGPVWHVSATGSDSTGDGSAENPFATIQNGLDSASEGDTVSVSNGMYLENIIWPATNGIQLIGSGEETCIIDGDSTSRVITIYDSLDINIDSTTLITGFTIQNGVSDLENATEKPGAGIYCVNASPMLTDCTIKENYAFGNGGGIALLDSSDMIITNVKIHQNMAIGRHWPPGPGSNYQGQGGGVFIVDSDPVFTNVEIMDNIA</sequence>
<keyword evidence="7" id="KW-0482">Metalloprotease</keyword>
<comment type="similarity">
    <text evidence="1">Belongs to the peptidase M43B family.</text>
</comment>
<evidence type="ECO:0000256" key="3">
    <source>
        <dbReference type="ARBA" id="ARBA00022723"/>
    </source>
</evidence>